<dbReference type="Proteomes" id="UP000237082">
    <property type="component" value="Unassembled WGS sequence"/>
</dbReference>
<dbReference type="EMBL" id="PQWB01000017">
    <property type="protein sequence ID" value="POZ62995.1"/>
    <property type="molecule type" value="Genomic_DNA"/>
</dbReference>
<comment type="caution">
    <text evidence="1">The sequence shown here is derived from an EMBL/GenBank/DDBJ whole genome shotgun (WGS) entry which is preliminary data.</text>
</comment>
<evidence type="ECO:0000313" key="2">
    <source>
        <dbReference type="Proteomes" id="UP000237082"/>
    </source>
</evidence>
<dbReference type="AlphaFoldDB" id="A0A2S5DIS3"/>
<accession>A0A2S5DIS3</accession>
<dbReference type="Gene3D" id="3.90.420.10">
    <property type="entry name" value="Oxidoreductase, molybdopterin-binding domain"/>
    <property type="match status" value="1"/>
</dbReference>
<dbReference type="OrthoDB" id="9798763at2"/>
<keyword evidence="2" id="KW-1185">Reference proteome</keyword>
<gene>
    <name evidence="1" type="ORF">C2I19_04070</name>
</gene>
<sequence length="164" mass="18348">MMDRLIGFTLLAVALCLPALAQSSPILLTVSGHISRYTDARLKVYQFSEADLQALPQHSIITQTSWTPKSTFTGPLLRDILQKAGAADGQVKLSALNDYAYTIAAHELIQYGTILARERDGRKMEIADRGPLWLIYPLDDMPARLRGPLQDAKLVWQVNRMDIR</sequence>
<dbReference type="SUPFAM" id="SSF56524">
    <property type="entry name" value="Oxidoreductase molybdopterin-binding domain"/>
    <property type="match status" value="1"/>
</dbReference>
<dbReference type="RefSeq" id="WP_103901442.1">
    <property type="nucleotide sequence ID" value="NZ_PQWB01000017.1"/>
</dbReference>
<reference evidence="2" key="1">
    <citation type="submission" date="2018-02" db="EMBL/GenBank/DDBJ databases">
        <authorList>
            <person name="O'Hara-Hanley K."/>
            <person name="Soby S."/>
        </authorList>
    </citation>
    <scope>NUCLEOTIDE SEQUENCE [LARGE SCALE GENOMIC DNA]</scope>
    <source>
        <strain evidence="2">MWU14-2602</strain>
    </source>
</reference>
<name>A0A2S5DIS3_9NEIS</name>
<organism evidence="1 2">
    <name type="scientific">Chromobacterium alticapitis</name>
    <dbReference type="NCBI Taxonomy" id="2073169"/>
    <lineage>
        <taxon>Bacteria</taxon>
        <taxon>Pseudomonadati</taxon>
        <taxon>Pseudomonadota</taxon>
        <taxon>Betaproteobacteria</taxon>
        <taxon>Neisseriales</taxon>
        <taxon>Chromobacteriaceae</taxon>
        <taxon>Chromobacterium</taxon>
    </lineage>
</organism>
<protein>
    <submittedName>
        <fullName evidence="1">Oxidoreductase</fullName>
    </submittedName>
</protein>
<proteinExistence type="predicted"/>
<dbReference type="InterPro" id="IPR036374">
    <property type="entry name" value="OxRdtase_Mopterin-bd_sf"/>
</dbReference>
<evidence type="ECO:0000313" key="1">
    <source>
        <dbReference type="EMBL" id="POZ62995.1"/>
    </source>
</evidence>